<dbReference type="SMART" id="SM00564">
    <property type="entry name" value="PQQ"/>
    <property type="match status" value="4"/>
</dbReference>
<evidence type="ECO:0000256" key="3">
    <source>
        <dbReference type="ARBA" id="ARBA00023002"/>
    </source>
</evidence>
<protein>
    <recommendedName>
        <fullName evidence="5">Pyrrolo-quinoline quinone repeat domain-containing protein</fullName>
    </recommendedName>
</protein>
<gene>
    <name evidence="6" type="ORF">COB20_12570</name>
</gene>
<evidence type="ECO:0000259" key="5">
    <source>
        <dbReference type="Pfam" id="PF01011"/>
    </source>
</evidence>
<comment type="similarity">
    <text evidence="2">Belongs to the bacterial PQQ dehydrogenase family.</text>
</comment>
<keyword evidence="3" id="KW-0560">Oxidoreductase</keyword>
<dbReference type="PANTHER" id="PTHR32303">
    <property type="entry name" value="QUINOPROTEIN ALCOHOL DEHYDROGENASE (CYTOCHROME C)"/>
    <property type="match status" value="1"/>
</dbReference>
<feature type="signal peptide" evidence="4">
    <location>
        <begin position="1"/>
        <end position="42"/>
    </location>
</feature>
<comment type="caution">
    <text evidence="6">The sequence shown here is derived from an EMBL/GenBank/DDBJ whole genome shotgun (WGS) entry which is preliminary data.</text>
</comment>
<dbReference type="AlphaFoldDB" id="A0A2A4WYL2"/>
<feature type="domain" description="Pyrrolo-quinoline quinone repeat" evidence="5">
    <location>
        <begin position="509"/>
        <end position="580"/>
    </location>
</feature>
<dbReference type="Proteomes" id="UP000218767">
    <property type="component" value="Unassembled WGS sequence"/>
</dbReference>
<dbReference type="InterPro" id="IPR002372">
    <property type="entry name" value="PQQ_rpt_dom"/>
</dbReference>
<dbReference type="GO" id="GO:0016491">
    <property type="term" value="F:oxidoreductase activity"/>
    <property type="evidence" value="ECO:0007669"/>
    <property type="project" value="UniProtKB-KW"/>
</dbReference>
<feature type="domain" description="Pyrrolo-quinoline quinone repeat" evidence="5">
    <location>
        <begin position="66"/>
        <end position="362"/>
    </location>
</feature>
<name>A0A2A4WYL2_9GAMM</name>
<keyword evidence="4" id="KW-0732">Signal</keyword>
<dbReference type="PANTHER" id="PTHR32303:SF20">
    <property type="entry name" value="QUINOPROTEIN ETHANOL DEHYDROGENASE"/>
    <property type="match status" value="1"/>
</dbReference>
<evidence type="ECO:0000256" key="2">
    <source>
        <dbReference type="ARBA" id="ARBA00008156"/>
    </source>
</evidence>
<dbReference type="SUPFAM" id="SSF50998">
    <property type="entry name" value="Quinoprotein alcohol dehydrogenase-like"/>
    <property type="match status" value="1"/>
</dbReference>
<dbReference type="Pfam" id="PF01011">
    <property type="entry name" value="PQQ"/>
    <property type="match status" value="2"/>
</dbReference>
<evidence type="ECO:0000313" key="6">
    <source>
        <dbReference type="EMBL" id="PCI75552.1"/>
    </source>
</evidence>
<evidence type="ECO:0000256" key="1">
    <source>
        <dbReference type="ARBA" id="ARBA00001931"/>
    </source>
</evidence>
<organism evidence="6 7">
    <name type="scientific">SAR86 cluster bacterium</name>
    <dbReference type="NCBI Taxonomy" id="2030880"/>
    <lineage>
        <taxon>Bacteria</taxon>
        <taxon>Pseudomonadati</taxon>
        <taxon>Pseudomonadota</taxon>
        <taxon>Gammaproteobacteria</taxon>
        <taxon>SAR86 cluster</taxon>
    </lineage>
</organism>
<reference evidence="7" key="1">
    <citation type="submission" date="2017-08" db="EMBL/GenBank/DDBJ databases">
        <title>A dynamic microbial community with high functional redundancy inhabits the cold, oxic subseafloor aquifer.</title>
        <authorList>
            <person name="Tully B.J."/>
            <person name="Wheat C.G."/>
            <person name="Glazer B.T."/>
            <person name="Huber J.A."/>
        </authorList>
    </citation>
    <scope>NUCLEOTIDE SEQUENCE [LARGE SCALE GENOMIC DNA]</scope>
</reference>
<dbReference type="EMBL" id="NVUL01000072">
    <property type="protein sequence ID" value="PCI75552.1"/>
    <property type="molecule type" value="Genomic_DNA"/>
</dbReference>
<dbReference type="Gene3D" id="2.140.10.10">
    <property type="entry name" value="Quinoprotein alcohol dehydrogenase-like superfamily"/>
    <property type="match status" value="1"/>
</dbReference>
<feature type="chain" id="PRO_5012336572" description="Pyrrolo-quinoline quinone repeat domain-containing protein" evidence="4">
    <location>
        <begin position="43"/>
        <end position="619"/>
    </location>
</feature>
<evidence type="ECO:0000313" key="7">
    <source>
        <dbReference type="Proteomes" id="UP000218767"/>
    </source>
</evidence>
<sequence length="619" mass="68512">MQTCDSRNVVCLHYKKKDNMLGKMRLVSSLLFALILINSAQAQSQAQIDFRPLTQEMLSNPDPEDWLMWRGGYNNWGYSPLDQINRENVDQLRLAWSWTFSPAALGSNGMQVEPTVYDGIMYIRHSDEKYSAHDAATGDLIWQYARPLPTEIMAGDTRLTVHRGRGVFIYEDKLISHATDGTLFALNPSTGALLWESVMTDYRSGAQPSGAPVAFGGSVVVPYNCTAWTAADPCHMSAYDVDNGDLLWRWYTSPTAQDPMHSTWGDEPQIYPLERRRNMSPWMTPAVDSERGLFIFGIGSSAPQQPQLAGTNGEWPDRLYQGSTVALDHRTGALVWWAQHHSDMWNDDSVYDRILVDAKLNPSAPNSLGQNPDIDPDQTRELVIGSFSKDAIFYVYDRTDGSFLYARPTAYQNVIQSYDGATGAYTTEPDAIMVAEEGREATICRENRQIPQGAYSPLTNAYYVPAFNGPCSVMSMRSTEPTLETGYNTTYSATVPSPAAQLGQPEAIDVTTGKTLWRLERETPLYGMLTTGGGLLFAADTNRRFHAIDQWTGETLWQTILNGASDMAPISFAVDGRQFVAVIAPSGTQAAAQHAGQLGLSSLTGLHNVGHTMFVYALH</sequence>
<dbReference type="InterPro" id="IPR011047">
    <property type="entry name" value="Quinoprotein_ADH-like_sf"/>
</dbReference>
<proteinExistence type="inferred from homology"/>
<dbReference type="InterPro" id="IPR018391">
    <property type="entry name" value="PQQ_b-propeller_rpt"/>
</dbReference>
<evidence type="ECO:0000256" key="4">
    <source>
        <dbReference type="SAM" id="SignalP"/>
    </source>
</evidence>
<comment type="cofactor">
    <cofactor evidence="1">
        <name>pyrroloquinoline quinone</name>
        <dbReference type="ChEBI" id="CHEBI:58442"/>
    </cofactor>
</comment>
<accession>A0A2A4WYL2</accession>